<accession>A0A0K0GG57</accession>
<dbReference type="EMBL" id="CP000967">
    <property type="protein sequence ID" value="ACD56986.1"/>
    <property type="molecule type" value="Genomic_DNA"/>
</dbReference>
<protein>
    <submittedName>
        <fullName evidence="1">Uncharacterized protein</fullName>
    </submittedName>
</protein>
<organism evidence="1 2">
    <name type="scientific">Xanthomonas oryzae pv. oryzae (strain PXO99A)</name>
    <dbReference type="NCBI Taxonomy" id="360094"/>
    <lineage>
        <taxon>Bacteria</taxon>
        <taxon>Pseudomonadati</taxon>
        <taxon>Pseudomonadota</taxon>
        <taxon>Gammaproteobacteria</taxon>
        <taxon>Lysobacterales</taxon>
        <taxon>Lysobacteraceae</taxon>
        <taxon>Xanthomonas</taxon>
    </lineage>
</organism>
<evidence type="ECO:0000313" key="2">
    <source>
        <dbReference type="Proteomes" id="UP000001740"/>
    </source>
</evidence>
<dbReference type="KEGG" id="xop:PXO_03890"/>
<evidence type="ECO:0000313" key="1">
    <source>
        <dbReference type="EMBL" id="ACD56986.1"/>
    </source>
</evidence>
<dbReference type="AlphaFoldDB" id="A0A0K0GG57"/>
<dbReference type="Proteomes" id="UP000001740">
    <property type="component" value="Chromosome"/>
</dbReference>
<proteinExistence type="predicted"/>
<sequence length="49" mass="5578">MEVALESGHAAWRRLVEAAMGRKSGCRRCALKAFPQSVRRVVHRHMDCL</sequence>
<dbReference type="HOGENOM" id="CLU_3142253_0_0_6"/>
<reference evidence="1 2" key="1">
    <citation type="journal article" date="2008" name="BMC Genomics">
        <title>Genome sequence and rapid evolution of the rice pathogen Xanthomonas oryzae pv. oryzae PXO99A.</title>
        <authorList>
            <person name="Salzberg S.L."/>
            <person name="Sommer D.D."/>
            <person name="Schatz M.C."/>
            <person name="Phillippy A.M."/>
            <person name="Rabinowicz P.D."/>
            <person name="Tsuge S."/>
            <person name="Furutani A."/>
            <person name="Ochiai H."/>
            <person name="Delcher A.L."/>
            <person name="Kelley D."/>
            <person name="Madupu R."/>
            <person name="Puiu D."/>
            <person name="Radune D."/>
            <person name="Shumway M."/>
            <person name="Trapnell C."/>
            <person name="Aparna G."/>
            <person name="Jha G."/>
            <person name="Pandey A."/>
            <person name="Patil P.B."/>
            <person name="Ishihara H."/>
            <person name="Meyer D.F."/>
            <person name="Szurek B."/>
            <person name="Verdier V."/>
            <person name="Koebnik R."/>
            <person name="Dow J.M."/>
            <person name="Ryan R.P."/>
            <person name="Hirata H."/>
            <person name="Tsuyumu S."/>
            <person name="Won Lee S."/>
            <person name="Seo Y.S."/>
            <person name="Sriariyanum M."/>
            <person name="Ronald P.C."/>
            <person name="Sonti R.V."/>
            <person name="Van Sluys M.A."/>
            <person name="Leach J.E."/>
            <person name="White F.F."/>
            <person name="Bogdanove A.J."/>
        </authorList>
    </citation>
    <scope>NUCLEOTIDE SEQUENCE [LARGE SCALE GENOMIC DNA]</scope>
    <source>
        <strain evidence="1 2">PXO99A</strain>
    </source>
</reference>
<name>A0A0K0GG57_XANOP</name>
<gene>
    <name evidence="1" type="ordered locus">PXO_03890</name>
</gene>